<gene>
    <name evidence="1" type="ORF">N7376_23915</name>
</gene>
<proteinExistence type="predicted"/>
<sequence length="112" mass="12939">VVSTVKPQNFLNRRSSEVHHHVPHNFLHHATKAGPGALRWHIASRISMLPRSGFHLNYLSCNNCLWHNGRRLVRALSIVSTASGEMLKSWRQYTTSGYSFQKEWLKPNYQSD</sequence>
<accession>A0AA42H7I2</accession>
<comment type="caution">
    <text evidence="1">The sequence shown here is derived from an EMBL/GenBank/DDBJ whole genome shotgun (WGS) entry which is preliminary data.</text>
</comment>
<dbReference type="EMBL" id="JAODYY010000023">
    <property type="protein sequence ID" value="MDH0127018.1"/>
    <property type="molecule type" value="Genomic_DNA"/>
</dbReference>
<dbReference type="Proteomes" id="UP001158087">
    <property type="component" value="Unassembled WGS sequence"/>
</dbReference>
<organism evidence="1 2">
    <name type="scientific">Brucella intermedia GD04153</name>
    <dbReference type="NCBI Taxonomy" id="2975438"/>
    <lineage>
        <taxon>Bacteria</taxon>
        <taxon>Pseudomonadati</taxon>
        <taxon>Pseudomonadota</taxon>
        <taxon>Alphaproteobacteria</taxon>
        <taxon>Hyphomicrobiales</taxon>
        <taxon>Brucellaceae</taxon>
        <taxon>Brucella/Ochrobactrum group</taxon>
        <taxon>Brucella</taxon>
    </lineage>
</organism>
<evidence type="ECO:0000313" key="1">
    <source>
        <dbReference type="EMBL" id="MDH0127018.1"/>
    </source>
</evidence>
<name>A0AA42H7I2_9HYPH</name>
<protein>
    <submittedName>
        <fullName evidence="1">Uncharacterized protein</fullName>
    </submittedName>
</protein>
<evidence type="ECO:0000313" key="2">
    <source>
        <dbReference type="Proteomes" id="UP001158087"/>
    </source>
</evidence>
<dbReference type="AlphaFoldDB" id="A0AA42H7I2"/>
<reference evidence="1" key="1">
    <citation type="submission" date="2022-09" db="EMBL/GenBank/DDBJ databases">
        <title>Intensive care unit water sources are persistently colonized with multi-drug resistant bacteria and are the site of extensive horizontal gene transfer of antibiotic resistance genes.</title>
        <authorList>
            <person name="Diorio-Toth L."/>
        </authorList>
    </citation>
    <scope>NUCLEOTIDE SEQUENCE</scope>
    <source>
        <strain evidence="1">GD04153</strain>
    </source>
</reference>
<feature type="non-terminal residue" evidence="1">
    <location>
        <position position="1"/>
    </location>
</feature>